<dbReference type="EMBL" id="PZQS01000009">
    <property type="protein sequence ID" value="PVD24901.1"/>
    <property type="molecule type" value="Genomic_DNA"/>
</dbReference>
<dbReference type="Proteomes" id="UP000245119">
    <property type="component" value="Linkage Group LG9"/>
</dbReference>
<reference evidence="2 3" key="1">
    <citation type="submission" date="2018-04" db="EMBL/GenBank/DDBJ databases">
        <title>The genome of golden apple snail Pomacea canaliculata provides insight into stress tolerance and invasive adaptation.</title>
        <authorList>
            <person name="Liu C."/>
            <person name="Liu B."/>
            <person name="Ren Y."/>
            <person name="Zhang Y."/>
            <person name="Wang H."/>
            <person name="Li S."/>
            <person name="Jiang F."/>
            <person name="Yin L."/>
            <person name="Zhang G."/>
            <person name="Qian W."/>
            <person name="Fan W."/>
        </authorList>
    </citation>
    <scope>NUCLEOTIDE SEQUENCE [LARGE SCALE GENOMIC DNA]</scope>
    <source>
        <strain evidence="2">SZHN2017</strain>
        <tissue evidence="2">Muscle</tissue>
    </source>
</reference>
<organism evidence="2 3">
    <name type="scientific">Pomacea canaliculata</name>
    <name type="common">Golden apple snail</name>
    <dbReference type="NCBI Taxonomy" id="400727"/>
    <lineage>
        <taxon>Eukaryota</taxon>
        <taxon>Metazoa</taxon>
        <taxon>Spiralia</taxon>
        <taxon>Lophotrochozoa</taxon>
        <taxon>Mollusca</taxon>
        <taxon>Gastropoda</taxon>
        <taxon>Caenogastropoda</taxon>
        <taxon>Architaenioglossa</taxon>
        <taxon>Ampullarioidea</taxon>
        <taxon>Ampullariidae</taxon>
        <taxon>Pomacea</taxon>
    </lineage>
</organism>
<evidence type="ECO:0000313" key="3">
    <source>
        <dbReference type="Proteomes" id="UP000245119"/>
    </source>
</evidence>
<sequence>MNSVVKTALVTGAVLAALAVVTSGQTAASTGAGDTQCVNLTNAEFFVLIRDIINLGVLDNLAKAYDLLPFELLAAAETRQLRYILDRLGYRLLLNFLDGASSAEGQGTGNA</sequence>
<feature type="signal peptide" evidence="1">
    <location>
        <begin position="1"/>
        <end position="24"/>
    </location>
</feature>
<name>A0A2T7NUQ9_POMCA</name>
<comment type="caution">
    <text evidence="2">The sequence shown here is derived from an EMBL/GenBank/DDBJ whole genome shotgun (WGS) entry which is preliminary data.</text>
</comment>
<accession>A0A2T7NUQ9</accession>
<evidence type="ECO:0000256" key="1">
    <source>
        <dbReference type="SAM" id="SignalP"/>
    </source>
</evidence>
<gene>
    <name evidence="2" type="ORF">C0Q70_15394</name>
</gene>
<keyword evidence="1" id="KW-0732">Signal</keyword>
<evidence type="ECO:0000313" key="2">
    <source>
        <dbReference type="EMBL" id="PVD24901.1"/>
    </source>
</evidence>
<dbReference type="AlphaFoldDB" id="A0A2T7NUQ9"/>
<proteinExistence type="predicted"/>
<keyword evidence="3" id="KW-1185">Reference proteome</keyword>
<protein>
    <submittedName>
        <fullName evidence="2">Uncharacterized protein</fullName>
    </submittedName>
</protein>
<dbReference type="OrthoDB" id="6151419at2759"/>
<feature type="chain" id="PRO_5015512881" evidence="1">
    <location>
        <begin position="25"/>
        <end position="111"/>
    </location>
</feature>